<accession>A0ABV8A5H7</accession>
<keyword evidence="1" id="KW-0472">Membrane</keyword>
<reference evidence="3" key="1">
    <citation type="journal article" date="2019" name="Int. J. Syst. Evol. Microbiol.">
        <title>The Global Catalogue of Microorganisms (GCM) 10K type strain sequencing project: providing services to taxonomists for standard genome sequencing and annotation.</title>
        <authorList>
            <consortium name="The Broad Institute Genomics Platform"/>
            <consortium name="The Broad Institute Genome Sequencing Center for Infectious Disease"/>
            <person name="Wu L."/>
            <person name="Ma J."/>
        </authorList>
    </citation>
    <scope>NUCLEOTIDE SEQUENCE [LARGE SCALE GENOMIC DNA]</scope>
    <source>
        <strain evidence="3">CCTCC AB 2013263</strain>
    </source>
</reference>
<keyword evidence="1" id="KW-1133">Transmembrane helix</keyword>
<dbReference type="Proteomes" id="UP001595748">
    <property type="component" value="Unassembled WGS sequence"/>
</dbReference>
<keyword evidence="3" id="KW-1185">Reference proteome</keyword>
<evidence type="ECO:0000256" key="1">
    <source>
        <dbReference type="SAM" id="Phobius"/>
    </source>
</evidence>
<feature type="transmembrane region" description="Helical" evidence="1">
    <location>
        <begin position="33"/>
        <end position="54"/>
    </location>
</feature>
<proteinExistence type="predicted"/>
<dbReference type="RefSeq" id="WP_380075608.1">
    <property type="nucleotide sequence ID" value="NZ_JBHRZF010000011.1"/>
</dbReference>
<organism evidence="2 3">
    <name type="scientific">Deinococcus antarcticus</name>
    <dbReference type="NCBI Taxonomy" id="1298767"/>
    <lineage>
        <taxon>Bacteria</taxon>
        <taxon>Thermotogati</taxon>
        <taxon>Deinococcota</taxon>
        <taxon>Deinococci</taxon>
        <taxon>Deinococcales</taxon>
        <taxon>Deinococcaceae</taxon>
        <taxon>Deinococcus</taxon>
    </lineage>
</organism>
<sequence>MTRLSALLLAFCAYATGYALVPLFGAGMPRGLALFLLLLIVVFFVSMGVFLYSLKGWLTHENQ</sequence>
<gene>
    <name evidence="2" type="ORF">ACFOPQ_01460</name>
</gene>
<name>A0ABV8A5H7_9DEIO</name>
<evidence type="ECO:0000313" key="3">
    <source>
        <dbReference type="Proteomes" id="UP001595748"/>
    </source>
</evidence>
<evidence type="ECO:0000313" key="2">
    <source>
        <dbReference type="EMBL" id="MFC3859442.1"/>
    </source>
</evidence>
<keyword evidence="1" id="KW-0812">Transmembrane</keyword>
<protein>
    <submittedName>
        <fullName evidence="2">Uncharacterized protein</fullName>
    </submittedName>
</protein>
<comment type="caution">
    <text evidence="2">The sequence shown here is derived from an EMBL/GenBank/DDBJ whole genome shotgun (WGS) entry which is preliminary data.</text>
</comment>
<dbReference type="EMBL" id="JBHRZF010000011">
    <property type="protein sequence ID" value="MFC3859442.1"/>
    <property type="molecule type" value="Genomic_DNA"/>
</dbReference>